<proteinExistence type="predicted"/>
<reference evidence="1 2" key="1">
    <citation type="journal article" date="2021" name="Microorganisms">
        <title>Genome Evolution of Filamentous Cyanobacterium Nostoc Species: From Facultative Symbiosis to Free Living.</title>
        <authorList>
            <person name="Huo D."/>
            <person name="Li H."/>
            <person name="Cai F."/>
            <person name="Guo X."/>
            <person name="Qiao Z."/>
            <person name="Wang W."/>
            <person name="Yu G."/>
            <person name="Li R."/>
        </authorList>
    </citation>
    <scope>NUCLEOTIDE SEQUENCE [LARGE SCALE GENOMIC DNA]</scope>
    <source>
        <strain evidence="1 2">CHAB 5714</strain>
    </source>
</reference>
<dbReference type="RefSeq" id="WP_229490174.1">
    <property type="nucleotide sequence ID" value="NZ_JAIVFQ010000121.1"/>
</dbReference>
<comment type="caution">
    <text evidence="1">The sequence shown here is derived from an EMBL/GenBank/DDBJ whole genome shotgun (WGS) entry which is preliminary data.</text>
</comment>
<dbReference type="EMBL" id="JAIVFQ010000121">
    <property type="protein sequence ID" value="MCC5604342.1"/>
    <property type="molecule type" value="Genomic_DNA"/>
</dbReference>
<gene>
    <name evidence="1" type="ORF">LC586_35580</name>
</gene>
<accession>A0ABS8ILJ0</accession>
<keyword evidence="2" id="KW-1185">Reference proteome</keyword>
<evidence type="ECO:0000313" key="2">
    <source>
        <dbReference type="Proteomes" id="UP001199525"/>
    </source>
</evidence>
<protein>
    <submittedName>
        <fullName evidence="1">Uncharacterized protein</fullName>
    </submittedName>
</protein>
<dbReference type="Proteomes" id="UP001199525">
    <property type="component" value="Unassembled WGS sequence"/>
</dbReference>
<organism evidence="1 2">
    <name type="scientific">Nostoc favosum CHAB5714</name>
    <dbReference type="NCBI Taxonomy" id="2780399"/>
    <lineage>
        <taxon>Bacteria</taxon>
        <taxon>Bacillati</taxon>
        <taxon>Cyanobacteriota</taxon>
        <taxon>Cyanophyceae</taxon>
        <taxon>Nostocales</taxon>
        <taxon>Nostocaceae</taxon>
        <taxon>Nostoc</taxon>
        <taxon>Nostoc favosum</taxon>
    </lineage>
</organism>
<name>A0ABS8ILJ0_9NOSO</name>
<sequence length="68" mass="7905">MEKILFRSRLFSNTVQLAIFHFLSSLSVSRQLLLLSETLREQVGEPQGRTGFSAPLWFIKKNDFDKEC</sequence>
<evidence type="ECO:0000313" key="1">
    <source>
        <dbReference type="EMBL" id="MCC5604342.1"/>
    </source>
</evidence>